<dbReference type="AlphaFoldDB" id="A0A7S9E123"/>
<evidence type="ECO:0000313" key="2">
    <source>
        <dbReference type="EMBL" id="QPG07075.1"/>
    </source>
</evidence>
<feature type="binding site" evidence="1">
    <location>
        <position position="42"/>
    </location>
    <ligand>
        <name>S-adenosyl-L-methionine</name>
        <dbReference type="ChEBI" id="CHEBI:59789"/>
    </ligand>
</feature>
<keyword evidence="1 2" id="KW-0808">Transferase</keyword>
<keyword evidence="1" id="KW-0949">S-adenosyl-L-methionine</keyword>
<dbReference type="Gene3D" id="3.40.50.150">
    <property type="entry name" value="Vaccinia Virus protein VP39"/>
    <property type="match status" value="1"/>
</dbReference>
<keyword evidence="1" id="KW-0694">RNA-binding</keyword>
<evidence type="ECO:0000313" key="3">
    <source>
        <dbReference type="Proteomes" id="UP000595095"/>
    </source>
</evidence>
<gene>
    <name evidence="1" type="primary">rlmJ</name>
    <name evidence="2" type="ORF">IT774_08245</name>
</gene>
<comment type="similarity">
    <text evidence="1">Belongs to the RlmJ family.</text>
</comment>
<dbReference type="EMBL" id="CP064795">
    <property type="protein sequence ID" value="QPG07075.1"/>
    <property type="molecule type" value="Genomic_DNA"/>
</dbReference>
<dbReference type="GO" id="GO:0070475">
    <property type="term" value="P:rRNA base methylation"/>
    <property type="evidence" value="ECO:0007669"/>
    <property type="project" value="UniProtKB-UniRule"/>
</dbReference>
<feature type="binding site" evidence="1">
    <location>
        <position position="97"/>
    </location>
    <ligand>
        <name>S-adenosyl-L-methionine</name>
        <dbReference type="ChEBI" id="CHEBI:59789"/>
    </ligand>
</feature>
<feature type="binding site" evidence="1">
    <location>
        <begin position="142"/>
        <end position="143"/>
    </location>
    <ligand>
        <name>S-adenosyl-L-methionine</name>
        <dbReference type="ChEBI" id="CHEBI:59789"/>
    </ligand>
</feature>
<name>A0A7S9E123_9ALTE</name>
<comment type="catalytic activity">
    <reaction evidence="1">
        <text>adenosine(2030) in 23S rRNA + S-adenosyl-L-methionine = N(6)-methyladenosine(2030) in 23S rRNA + S-adenosyl-L-homocysteine + H(+)</text>
        <dbReference type="Rhea" id="RHEA:43736"/>
        <dbReference type="Rhea" id="RHEA-COMP:10668"/>
        <dbReference type="Rhea" id="RHEA-COMP:10669"/>
        <dbReference type="ChEBI" id="CHEBI:15378"/>
        <dbReference type="ChEBI" id="CHEBI:57856"/>
        <dbReference type="ChEBI" id="CHEBI:59789"/>
        <dbReference type="ChEBI" id="CHEBI:74411"/>
        <dbReference type="ChEBI" id="CHEBI:74449"/>
        <dbReference type="EC" id="2.1.1.266"/>
    </reaction>
</comment>
<evidence type="ECO:0000256" key="1">
    <source>
        <dbReference type="HAMAP-Rule" id="MF_00934"/>
    </source>
</evidence>
<dbReference type="EC" id="2.1.1.266" evidence="1"/>
<sequence length="284" mass="31567">MLSYRHAFHAGNHADILKHLAWLGVISHLKRKAKPFVLFDTHAGGGEYPLNADYSQQNKEYLTGMSALQGARAQSPLLEEYLHLNQPIWDDNVYPGSPRLLCEALRAQDHAHLMELHPAEIDHLQQCVVQHGHDQIAVHHRDGLEGLVALTPPKPNRGAVLIDPPYEQIDEYPQVAAKTGKVLQRWANGQVVVWYPLLSERAAPKAKACKTMVETLAVAGKTCFTAELVVAENTHDAGMYGSGVCIINPAFQLDEYLTQAMQEVCELMGSHARFSLTWRKTEAA</sequence>
<protein>
    <recommendedName>
        <fullName evidence="1">Ribosomal RNA large subunit methyltransferase J</fullName>
        <ecNumber evidence="1">2.1.1.266</ecNumber>
    </recommendedName>
    <alternativeName>
        <fullName evidence="1">23S rRNA (adenine(2030)-N6)-methyltransferase</fullName>
    </alternativeName>
    <alternativeName>
        <fullName evidence="1">23S rRNA m6A2030 methyltransferase</fullName>
    </alternativeName>
</protein>
<dbReference type="PANTHER" id="PTHR37426">
    <property type="entry name" value="RIBOSOMAL RNA LARGE SUBUNIT METHYLTRANSFERASE J"/>
    <property type="match status" value="1"/>
</dbReference>
<feature type="binding site" evidence="1">
    <location>
        <position position="115"/>
    </location>
    <ligand>
        <name>S-adenosyl-L-methionine</name>
        <dbReference type="ChEBI" id="CHEBI:59789"/>
    </ligand>
</feature>
<proteinExistence type="inferred from homology"/>
<dbReference type="PANTHER" id="PTHR37426:SF1">
    <property type="entry name" value="RIBOSOMAL RNA LARGE SUBUNIT METHYLTRANSFERASE J"/>
    <property type="match status" value="1"/>
</dbReference>
<feature type="binding site" evidence="1">
    <location>
        <position position="19"/>
    </location>
    <ligand>
        <name>S-adenosyl-L-methionine</name>
        <dbReference type="ChEBI" id="CHEBI:59789"/>
    </ligand>
</feature>
<dbReference type="GO" id="GO:0036307">
    <property type="term" value="F:23S rRNA (adenine(2030)-N(6))-methyltransferase activity"/>
    <property type="evidence" value="ECO:0007669"/>
    <property type="project" value="UniProtKB-UniRule"/>
</dbReference>
<organism evidence="2 3">
    <name type="scientific">Salinimonas marina</name>
    <dbReference type="NCBI Taxonomy" id="2785918"/>
    <lineage>
        <taxon>Bacteria</taxon>
        <taxon>Pseudomonadati</taxon>
        <taxon>Pseudomonadota</taxon>
        <taxon>Gammaproteobacteria</taxon>
        <taxon>Alteromonadales</taxon>
        <taxon>Alteromonadaceae</taxon>
        <taxon>Alteromonas/Salinimonas group</taxon>
        <taxon>Salinimonas</taxon>
    </lineage>
</organism>
<reference evidence="2 3" key="1">
    <citation type="submission" date="2020-11" db="EMBL/GenBank/DDBJ databases">
        <title>Complete genome sequence for Salinimonas sp. strain G2-b.</title>
        <authorList>
            <person name="Park S.-J."/>
        </authorList>
    </citation>
    <scope>NUCLEOTIDE SEQUENCE [LARGE SCALE GENOMIC DNA]</scope>
    <source>
        <strain evidence="2 3">G2-b</strain>
    </source>
</reference>
<dbReference type="GO" id="GO:0005829">
    <property type="term" value="C:cytosol"/>
    <property type="evidence" value="ECO:0007669"/>
    <property type="project" value="TreeGrafter"/>
</dbReference>
<accession>A0A7S9E123</accession>
<dbReference type="Proteomes" id="UP000595095">
    <property type="component" value="Chromosome"/>
</dbReference>
<comment type="function">
    <text evidence="1">Specifically methylates the adenine in position 2030 of 23S rRNA.</text>
</comment>
<dbReference type="InterPro" id="IPR007473">
    <property type="entry name" value="RlmJ"/>
</dbReference>
<dbReference type="RefSeq" id="WP_195812146.1">
    <property type="nucleotide sequence ID" value="NZ_CP064795.1"/>
</dbReference>
<feature type="binding site" evidence="1">
    <location>
        <position position="163"/>
    </location>
    <ligand>
        <name>S-adenosyl-L-methionine</name>
        <dbReference type="ChEBI" id="CHEBI:59789"/>
    </ligand>
</feature>
<feature type="active site" description="Proton acceptor" evidence="1">
    <location>
        <position position="163"/>
    </location>
</feature>
<keyword evidence="3" id="KW-1185">Reference proteome</keyword>
<keyword evidence="1" id="KW-0698">rRNA processing</keyword>
<dbReference type="HAMAP" id="MF_00934">
    <property type="entry name" value="23SrRNA_methyltr_J"/>
    <property type="match status" value="1"/>
</dbReference>
<dbReference type="GO" id="GO:0003723">
    <property type="term" value="F:RNA binding"/>
    <property type="evidence" value="ECO:0007669"/>
    <property type="project" value="UniProtKB-UniRule"/>
</dbReference>
<feature type="site" description="Interaction with substrate rRNA" evidence="1">
    <location>
        <position position="4"/>
    </location>
</feature>
<dbReference type="InterPro" id="IPR029063">
    <property type="entry name" value="SAM-dependent_MTases_sf"/>
</dbReference>
<comment type="subunit">
    <text evidence="1">Monomer.</text>
</comment>
<dbReference type="KEGG" id="smaa:IT774_08245"/>
<keyword evidence="1 2" id="KW-0489">Methyltransferase</keyword>
<dbReference type="SUPFAM" id="SSF53335">
    <property type="entry name" value="S-adenosyl-L-methionine-dependent methyltransferases"/>
    <property type="match status" value="1"/>
</dbReference>
<dbReference type="Pfam" id="PF04378">
    <property type="entry name" value="RsmJ"/>
    <property type="match status" value="1"/>
</dbReference>